<proteinExistence type="predicted"/>
<dbReference type="EMBL" id="JAUIZM010000009">
    <property type="protein sequence ID" value="KAK1362769.1"/>
    <property type="molecule type" value="Genomic_DNA"/>
</dbReference>
<evidence type="ECO:0000313" key="2">
    <source>
        <dbReference type="Proteomes" id="UP001237642"/>
    </source>
</evidence>
<comment type="caution">
    <text evidence="1">The sequence shown here is derived from an EMBL/GenBank/DDBJ whole genome shotgun (WGS) entry which is preliminary data.</text>
</comment>
<dbReference type="GO" id="GO:0140326">
    <property type="term" value="F:ATPase-coupled intramembrane lipid transporter activity"/>
    <property type="evidence" value="ECO:0007669"/>
    <property type="project" value="TreeGrafter"/>
</dbReference>
<dbReference type="Proteomes" id="UP001237642">
    <property type="component" value="Unassembled WGS sequence"/>
</dbReference>
<protein>
    <submittedName>
        <fullName evidence="1">Uncharacterized protein</fullName>
    </submittedName>
</protein>
<dbReference type="GO" id="GO:0005886">
    <property type="term" value="C:plasma membrane"/>
    <property type="evidence" value="ECO:0007669"/>
    <property type="project" value="TreeGrafter"/>
</dbReference>
<reference evidence="1" key="2">
    <citation type="submission" date="2023-05" db="EMBL/GenBank/DDBJ databases">
        <authorList>
            <person name="Schelkunov M.I."/>
        </authorList>
    </citation>
    <scope>NUCLEOTIDE SEQUENCE</scope>
    <source>
        <strain evidence="1">Hsosn_3</strain>
        <tissue evidence="1">Leaf</tissue>
    </source>
</reference>
<dbReference type="GO" id="GO:0045332">
    <property type="term" value="P:phospholipid translocation"/>
    <property type="evidence" value="ECO:0007669"/>
    <property type="project" value="TreeGrafter"/>
</dbReference>
<accession>A0AAD8H8Z1</accession>
<dbReference type="SUPFAM" id="SSF81653">
    <property type="entry name" value="Calcium ATPase, transduction domain A"/>
    <property type="match status" value="1"/>
</dbReference>
<evidence type="ECO:0000313" key="1">
    <source>
        <dbReference type="EMBL" id="KAK1362769.1"/>
    </source>
</evidence>
<dbReference type="PANTHER" id="PTHR24092:SF150">
    <property type="entry name" value="PHOSPHOLIPID-TRANSPORTING ATPASE"/>
    <property type="match status" value="1"/>
</dbReference>
<dbReference type="InterPro" id="IPR008250">
    <property type="entry name" value="ATPase_P-typ_transduc_dom_A_sf"/>
</dbReference>
<dbReference type="Gene3D" id="2.70.150.10">
    <property type="entry name" value="Calcium-transporting ATPase, cytoplasmic transduction domain A"/>
    <property type="match status" value="1"/>
</dbReference>
<keyword evidence="2" id="KW-1185">Reference proteome</keyword>
<organism evidence="1 2">
    <name type="scientific">Heracleum sosnowskyi</name>
    <dbReference type="NCBI Taxonomy" id="360622"/>
    <lineage>
        <taxon>Eukaryota</taxon>
        <taxon>Viridiplantae</taxon>
        <taxon>Streptophyta</taxon>
        <taxon>Embryophyta</taxon>
        <taxon>Tracheophyta</taxon>
        <taxon>Spermatophyta</taxon>
        <taxon>Magnoliopsida</taxon>
        <taxon>eudicotyledons</taxon>
        <taxon>Gunneridae</taxon>
        <taxon>Pentapetalae</taxon>
        <taxon>asterids</taxon>
        <taxon>campanulids</taxon>
        <taxon>Apiales</taxon>
        <taxon>Apiaceae</taxon>
        <taxon>Apioideae</taxon>
        <taxon>apioid superclade</taxon>
        <taxon>Tordylieae</taxon>
        <taxon>Tordyliinae</taxon>
        <taxon>Heracleum</taxon>
    </lineage>
</organism>
<dbReference type="PANTHER" id="PTHR24092">
    <property type="entry name" value="PROBABLE PHOSPHOLIPID-TRANSPORTING ATPASE"/>
    <property type="match status" value="1"/>
</dbReference>
<reference evidence="1" key="1">
    <citation type="submission" date="2023-02" db="EMBL/GenBank/DDBJ databases">
        <title>Genome of toxic invasive species Heracleum sosnowskyi carries increased number of genes despite the absence of recent whole-genome duplications.</title>
        <authorList>
            <person name="Schelkunov M."/>
            <person name="Shtratnikova V."/>
            <person name="Makarenko M."/>
            <person name="Klepikova A."/>
            <person name="Omelchenko D."/>
            <person name="Novikova G."/>
            <person name="Obukhova E."/>
            <person name="Bogdanov V."/>
            <person name="Penin A."/>
            <person name="Logacheva M."/>
        </authorList>
    </citation>
    <scope>NUCLEOTIDE SEQUENCE</scope>
    <source>
        <strain evidence="1">Hsosn_3</strain>
        <tissue evidence="1">Leaf</tissue>
    </source>
</reference>
<sequence length="184" mass="21042">MAISKNRGKLLRSSLYTFGCIRSPTDDPEGPNEHQDSGYSRIVYCNQPHLHRNKPLKYSLNHISTTNMVFPLAIVVGLSMAKEGIEDWRRFLQDRKVNLRKIRTREENGEFSDKPWLKIQVGDVVKVEKDQFFPADLFFLSSSYEDGICYVETMNLDGETNLKVKRALEKLTTGSILSIPVKSS</sequence>
<name>A0AAD8H8Z1_9APIA</name>
<gene>
    <name evidence="1" type="ORF">POM88_038330</name>
</gene>
<dbReference type="AlphaFoldDB" id="A0AAD8H8Z1"/>